<protein>
    <submittedName>
        <fullName evidence="1">Uncharacterized protein</fullName>
    </submittedName>
</protein>
<comment type="caution">
    <text evidence="1">The sequence shown here is derived from an EMBL/GenBank/DDBJ whole genome shotgun (WGS) entry which is preliminary data.</text>
</comment>
<sequence length="95" mass="10837">MQIFVSPELIKEECQILNIVNQDKKALGYIAFFFDDKKMYVYGHCEEMGVSKDFKDTITPYIQGMAKAKPDLDILSYISIGGEKLDLSDEESESE</sequence>
<dbReference type="AlphaFoldDB" id="A0A4S3PNW6"/>
<gene>
    <name evidence="1" type="ORF">E1I69_19025</name>
</gene>
<dbReference type="Proteomes" id="UP000306477">
    <property type="component" value="Unassembled WGS sequence"/>
</dbReference>
<organism evidence="1 2">
    <name type="scientific">Bacillus timonensis</name>
    <dbReference type="NCBI Taxonomy" id="1033734"/>
    <lineage>
        <taxon>Bacteria</taxon>
        <taxon>Bacillati</taxon>
        <taxon>Bacillota</taxon>
        <taxon>Bacilli</taxon>
        <taxon>Bacillales</taxon>
        <taxon>Bacillaceae</taxon>
        <taxon>Bacillus</taxon>
    </lineage>
</organism>
<evidence type="ECO:0000313" key="2">
    <source>
        <dbReference type="Proteomes" id="UP000306477"/>
    </source>
</evidence>
<dbReference type="EMBL" id="SLUB01000048">
    <property type="protein sequence ID" value="THE10382.1"/>
    <property type="molecule type" value="Genomic_DNA"/>
</dbReference>
<reference evidence="1 2" key="1">
    <citation type="journal article" date="2019" name="Indoor Air">
        <title>Impacts of indoor surface finishes on bacterial viability.</title>
        <authorList>
            <person name="Hu J."/>
            <person name="Maamar S.B."/>
            <person name="Glawe A.J."/>
            <person name="Gottel N."/>
            <person name="Gilbert J.A."/>
            <person name="Hartmann E.M."/>
        </authorList>
    </citation>
    <scope>NUCLEOTIDE SEQUENCE [LARGE SCALE GENOMIC DNA]</scope>
    <source>
        <strain evidence="1 2">AF060A6</strain>
    </source>
</reference>
<accession>A0A4S3PNW6</accession>
<proteinExistence type="predicted"/>
<evidence type="ECO:0000313" key="1">
    <source>
        <dbReference type="EMBL" id="THE10382.1"/>
    </source>
</evidence>
<dbReference type="RefSeq" id="WP_116352262.1">
    <property type="nucleotide sequence ID" value="NZ_SLUB01000048.1"/>
</dbReference>
<dbReference type="OrthoDB" id="2880068at2"/>
<dbReference type="STRING" id="1033734.GCA_000285535_03995"/>
<keyword evidence="2" id="KW-1185">Reference proteome</keyword>
<name>A0A4S3PNW6_9BACI</name>